<dbReference type="Proteomes" id="UP000230233">
    <property type="component" value="Unassembled WGS sequence"/>
</dbReference>
<keyword evidence="4" id="KW-1185">Reference proteome</keyword>
<evidence type="ECO:0000256" key="1">
    <source>
        <dbReference type="SAM" id="Coils"/>
    </source>
</evidence>
<feature type="coiled-coil region" evidence="1">
    <location>
        <begin position="44"/>
        <end position="73"/>
    </location>
</feature>
<feature type="signal peptide" evidence="2">
    <location>
        <begin position="1"/>
        <end position="28"/>
    </location>
</feature>
<reference evidence="4" key="1">
    <citation type="submission" date="2017-10" db="EMBL/GenBank/DDBJ databases">
        <title>Rapid genome shrinkage in a self-fertile nematode reveals novel sperm competition proteins.</title>
        <authorList>
            <person name="Yin D."/>
            <person name="Schwarz E.M."/>
            <person name="Thomas C.G."/>
            <person name="Felde R.L."/>
            <person name="Korf I.F."/>
            <person name="Cutter A.D."/>
            <person name="Schartner C.M."/>
            <person name="Ralston E.J."/>
            <person name="Meyer B.J."/>
            <person name="Haag E.S."/>
        </authorList>
    </citation>
    <scope>NUCLEOTIDE SEQUENCE [LARGE SCALE GENOMIC DNA]</scope>
    <source>
        <strain evidence="4">JU1422</strain>
    </source>
</reference>
<evidence type="ECO:0000313" key="3">
    <source>
        <dbReference type="EMBL" id="PIC13687.1"/>
    </source>
</evidence>
<evidence type="ECO:0000313" key="4">
    <source>
        <dbReference type="Proteomes" id="UP000230233"/>
    </source>
</evidence>
<dbReference type="AlphaFoldDB" id="A0A2G5SF75"/>
<name>A0A2G5SF75_9PELO</name>
<proteinExistence type="predicted"/>
<accession>A0A2G5SF75</accession>
<keyword evidence="1" id="KW-0175">Coiled coil</keyword>
<gene>
    <name evidence="3" type="ORF">B9Z55_027554</name>
</gene>
<evidence type="ECO:0000256" key="2">
    <source>
        <dbReference type="SAM" id="SignalP"/>
    </source>
</evidence>
<dbReference type="EMBL" id="PDUG01000011">
    <property type="protein sequence ID" value="PIC13687.1"/>
    <property type="molecule type" value="Genomic_DNA"/>
</dbReference>
<feature type="chain" id="PRO_5013606439" evidence="2">
    <location>
        <begin position="29"/>
        <end position="156"/>
    </location>
</feature>
<protein>
    <submittedName>
        <fullName evidence="3">Uncharacterized protein</fullName>
    </submittedName>
</protein>
<keyword evidence="2" id="KW-0732">Signal</keyword>
<sequence length="156" mass="18093">MISLMKMRNLMMTVLICNSLSSLIMVKALRIAMTPLQAIDNAPKEQIMEEEQEEDLEEEVLEEKMQKEVVQQEEFLEVKFQEEAQEEQQRILRGDRQQENDNLQHLLHATSVEEAKLEDRSVGIPAAARTAVETSEKNYCPTHFSQTLDLIQYNNL</sequence>
<organism evidence="3 4">
    <name type="scientific">Caenorhabditis nigoni</name>
    <dbReference type="NCBI Taxonomy" id="1611254"/>
    <lineage>
        <taxon>Eukaryota</taxon>
        <taxon>Metazoa</taxon>
        <taxon>Ecdysozoa</taxon>
        <taxon>Nematoda</taxon>
        <taxon>Chromadorea</taxon>
        <taxon>Rhabditida</taxon>
        <taxon>Rhabditina</taxon>
        <taxon>Rhabditomorpha</taxon>
        <taxon>Rhabditoidea</taxon>
        <taxon>Rhabditidae</taxon>
        <taxon>Peloderinae</taxon>
        <taxon>Caenorhabditis</taxon>
    </lineage>
</organism>
<comment type="caution">
    <text evidence="3">The sequence shown here is derived from an EMBL/GenBank/DDBJ whole genome shotgun (WGS) entry which is preliminary data.</text>
</comment>